<dbReference type="PROSITE" id="PS50887">
    <property type="entry name" value="GGDEF"/>
    <property type="match status" value="1"/>
</dbReference>
<accession>A0A2N5Y417</accession>
<evidence type="ECO:0000256" key="1">
    <source>
        <dbReference type="SAM" id="MobiDB-lite"/>
    </source>
</evidence>
<dbReference type="InterPro" id="IPR001633">
    <property type="entry name" value="EAL_dom"/>
</dbReference>
<proteinExistence type="predicted"/>
<dbReference type="AlphaFoldDB" id="A0A2N5Y417"/>
<dbReference type="CDD" id="cd01948">
    <property type="entry name" value="EAL"/>
    <property type="match status" value="1"/>
</dbReference>
<feature type="domain" description="GGDEF" evidence="3">
    <location>
        <begin position="488"/>
        <end position="621"/>
    </location>
</feature>
<dbReference type="SMART" id="SM00052">
    <property type="entry name" value="EAL"/>
    <property type="match status" value="1"/>
</dbReference>
<sequence length="892" mass="98384">MGISTPLHRQRDATELSGTAGRPAVCRAGGRGPWLVGSGRRHNGVQPACRIETVEAVTAASLMDGNTCFVPAVHPGILLAPRHSGDAPNRPAPREDMSRNGSSNRPPTTVELLAERPGLSGGATGWRMPQQLQSSAASAPAKDAQAVFDALDALPDSAATLHGIRQAGSTADYLLNHCRQDAGGIHSLSQESRSQLAMVDNVFATLHAQSTMSPTLKPVVATLQLPLARLALLEPCFFLNQEHPARRFIDKLALLASSAHANAPPMAADIARIVDNLCRSYGRDNSVFESALVSVEQLLRQQASIHTRNLEQVLRTRQNEEQLQRAGSDTKVTAGAVDEDAIVIREAPVALRDRINRTRRLRRWVRRVEELQTGSWLTWQDSGDQRKRMQLAWISDDGNRYLFVDEHGRKAVELNRVQLARQLSHGAQPPAPMDTLSVVDQSLYDTLEQVQRGLSFTRNHDTLTRLINRDAFLEQVEKTLQHARHHGSQHAVLVLDIDKFSLVNKVYDRISGDEVLLEFSRLLAQLHSKKISSARLAADEFAVLLVDREIHQAEQIANRIRTDIAASSVNIGGENVTFTVSIGVASIFDFSPGVDDIMANARSAMLEAKQLGRDRIVAWQQSGAEVKQHKKQRQRSRRALEETLESKHFTLRAQPIIKTAIGGGLSTTGHYELLLAMKDGNGNLRSPQKFISTAERHGSMTLVDRWVIKEAFRWVSSLMDAQKVVPRLAINLSGSSVTDDAFLDYLFEQISEFGVGTNRLCFEITEAGTISNLVKAADFVRAFRNIGCKFSIDDFGKGVASHQCLRELPVDYVKIDGSFITNIHHNRNDYAMARSINDLAHFLGQETIAESVESEAIVLQLREIGVDYLQGWGVGHPRPLADVTLELASLET</sequence>
<dbReference type="Pfam" id="PF00990">
    <property type="entry name" value="GGDEF"/>
    <property type="match status" value="1"/>
</dbReference>
<reference evidence="5" key="1">
    <citation type="submission" date="2017-11" db="EMBL/GenBank/DDBJ databases">
        <title>The draft genome sequence of Chromatocurvus sp. F02.</title>
        <authorList>
            <person name="Du Z.-J."/>
            <person name="Chang Y.-Q."/>
        </authorList>
    </citation>
    <scope>NUCLEOTIDE SEQUENCE [LARGE SCALE GENOMIC DNA]</scope>
    <source>
        <strain evidence="5">F02</strain>
    </source>
</reference>
<dbReference type="InterPro" id="IPR050706">
    <property type="entry name" value="Cyclic-di-GMP_PDE-like"/>
</dbReference>
<name>A0A2N5Y417_9GAMM</name>
<dbReference type="InterPro" id="IPR012434">
    <property type="entry name" value="DUF1631"/>
</dbReference>
<evidence type="ECO:0000313" key="4">
    <source>
        <dbReference type="EMBL" id="PLW83141.1"/>
    </source>
</evidence>
<dbReference type="InterPro" id="IPR035919">
    <property type="entry name" value="EAL_sf"/>
</dbReference>
<dbReference type="CDD" id="cd01949">
    <property type="entry name" value="GGDEF"/>
    <property type="match status" value="1"/>
</dbReference>
<dbReference type="Gene3D" id="3.20.20.450">
    <property type="entry name" value="EAL domain"/>
    <property type="match status" value="1"/>
</dbReference>
<feature type="region of interest" description="Disordered" evidence="1">
    <location>
        <begin position="80"/>
        <end position="138"/>
    </location>
</feature>
<dbReference type="Proteomes" id="UP000234845">
    <property type="component" value="Unassembled WGS sequence"/>
</dbReference>
<dbReference type="Gene3D" id="3.30.70.270">
    <property type="match status" value="1"/>
</dbReference>
<dbReference type="PANTHER" id="PTHR33121:SF23">
    <property type="entry name" value="CYCLIC DI-GMP PHOSPHODIESTERASE PDEB"/>
    <property type="match status" value="1"/>
</dbReference>
<dbReference type="Pfam" id="PF00563">
    <property type="entry name" value="EAL"/>
    <property type="match status" value="1"/>
</dbReference>
<dbReference type="SUPFAM" id="SSF141868">
    <property type="entry name" value="EAL domain-like"/>
    <property type="match status" value="1"/>
</dbReference>
<dbReference type="PROSITE" id="PS50883">
    <property type="entry name" value="EAL"/>
    <property type="match status" value="1"/>
</dbReference>
<dbReference type="SMART" id="SM00267">
    <property type="entry name" value="GGDEF"/>
    <property type="match status" value="1"/>
</dbReference>
<dbReference type="SUPFAM" id="SSF55073">
    <property type="entry name" value="Nucleotide cyclase"/>
    <property type="match status" value="1"/>
</dbReference>
<protein>
    <recommendedName>
        <fullName evidence="6">GGDEF-domain containing protein</fullName>
    </recommendedName>
</protein>
<keyword evidence="5" id="KW-1185">Reference proteome</keyword>
<dbReference type="InterPro" id="IPR043128">
    <property type="entry name" value="Rev_trsase/Diguanyl_cyclase"/>
</dbReference>
<evidence type="ECO:0008006" key="6">
    <source>
        <dbReference type="Google" id="ProtNLM"/>
    </source>
</evidence>
<dbReference type="GO" id="GO:0071111">
    <property type="term" value="F:cyclic-guanylate-specific phosphodiesterase activity"/>
    <property type="evidence" value="ECO:0007669"/>
    <property type="project" value="InterPro"/>
</dbReference>
<evidence type="ECO:0000313" key="5">
    <source>
        <dbReference type="Proteomes" id="UP000234845"/>
    </source>
</evidence>
<dbReference type="PANTHER" id="PTHR33121">
    <property type="entry name" value="CYCLIC DI-GMP PHOSPHODIESTERASE PDEF"/>
    <property type="match status" value="1"/>
</dbReference>
<comment type="caution">
    <text evidence="4">The sequence shown here is derived from an EMBL/GenBank/DDBJ whole genome shotgun (WGS) entry which is preliminary data.</text>
</comment>
<feature type="region of interest" description="Disordered" evidence="1">
    <location>
        <begin position="1"/>
        <end position="24"/>
    </location>
</feature>
<dbReference type="NCBIfam" id="TIGR00254">
    <property type="entry name" value="GGDEF"/>
    <property type="match status" value="1"/>
</dbReference>
<evidence type="ECO:0000259" key="3">
    <source>
        <dbReference type="PROSITE" id="PS50887"/>
    </source>
</evidence>
<gene>
    <name evidence="4" type="ORF">CWI75_06910</name>
</gene>
<dbReference type="EMBL" id="PKLZ01000003">
    <property type="protein sequence ID" value="PLW83141.1"/>
    <property type="molecule type" value="Genomic_DNA"/>
</dbReference>
<dbReference type="Pfam" id="PF07793">
    <property type="entry name" value="DUF1631"/>
    <property type="match status" value="2"/>
</dbReference>
<dbReference type="InterPro" id="IPR029787">
    <property type="entry name" value="Nucleotide_cyclase"/>
</dbReference>
<dbReference type="InterPro" id="IPR000160">
    <property type="entry name" value="GGDEF_dom"/>
</dbReference>
<feature type="domain" description="EAL" evidence="2">
    <location>
        <begin position="633"/>
        <end position="891"/>
    </location>
</feature>
<evidence type="ECO:0000259" key="2">
    <source>
        <dbReference type="PROSITE" id="PS50883"/>
    </source>
</evidence>
<organism evidence="4 5">
    <name type="scientific">Kineobactrum sediminis</name>
    <dbReference type="NCBI Taxonomy" id="1905677"/>
    <lineage>
        <taxon>Bacteria</taxon>
        <taxon>Pseudomonadati</taxon>
        <taxon>Pseudomonadota</taxon>
        <taxon>Gammaproteobacteria</taxon>
        <taxon>Cellvibrionales</taxon>
        <taxon>Halieaceae</taxon>
        <taxon>Kineobactrum</taxon>
    </lineage>
</organism>